<dbReference type="InterPro" id="IPR011992">
    <property type="entry name" value="EF-hand-dom_pair"/>
</dbReference>
<dbReference type="PANTHER" id="PTHR13866:SF14">
    <property type="entry name" value="BM-40"/>
    <property type="match status" value="1"/>
</dbReference>
<dbReference type="GO" id="GO:0005615">
    <property type="term" value="C:extracellular space"/>
    <property type="evidence" value="ECO:0007669"/>
    <property type="project" value="InterPro"/>
</dbReference>
<reference evidence="12" key="1">
    <citation type="submission" date="2017-01" db="EMBL/GenBank/DDBJ databases">
        <title>Comparative genomics of anhydrobiosis in the tardigrade Hypsibius dujardini.</title>
        <authorList>
            <person name="Yoshida Y."/>
            <person name="Koutsovoulos G."/>
            <person name="Laetsch D."/>
            <person name="Stevens L."/>
            <person name="Kumar S."/>
            <person name="Horikawa D."/>
            <person name="Ishino K."/>
            <person name="Komine S."/>
            <person name="Tomita M."/>
            <person name="Blaxter M."/>
            <person name="Arakawa K."/>
        </authorList>
    </citation>
    <scope>NUCLEOTIDE SEQUENCE [LARGE SCALE GENOMIC DNA]</scope>
    <source>
        <strain evidence="12">Z151</strain>
    </source>
</reference>
<evidence type="ECO:0000259" key="10">
    <source>
        <dbReference type="Pfam" id="PF10591"/>
    </source>
</evidence>
<keyword evidence="3" id="KW-0732">Signal</keyword>
<dbReference type="PROSITE" id="PS00613">
    <property type="entry name" value="OSTEONECTIN_2"/>
    <property type="match status" value="1"/>
</dbReference>
<keyword evidence="5" id="KW-1015">Disulfide bond</keyword>
<feature type="transmembrane region" description="Helical" evidence="8">
    <location>
        <begin position="31"/>
        <end position="54"/>
    </location>
</feature>
<dbReference type="Gene3D" id="1.10.238.10">
    <property type="entry name" value="EF-hand"/>
    <property type="match status" value="1"/>
</dbReference>
<dbReference type="PANTHER" id="PTHR13866">
    <property type="entry name" value="SPARC OSTEONECTIN"/>
    <property type="match status" value="1"/>
</dbReference>
<dbReference type="Gene3D" id="3.30.60.30">
    <property type="match status" value="1"/>
</dbReference>
<name>A0A1W0XB99_HYPEX</name>
<evidence type="ECO:0000256" key="2">
    <source>
        <dbReference type="ARBA" id="ARBA00022525"/>
    </source>
</evidence>
<evidence type="ECO:0000256" key="5">
    <source>
        <dbReference type="ARBA" id="ARBA00023157"/>
    </source>
</evidence>
<evidence type="ECO:0000313" key="12">
    <source>
        <dbReference type="Proteomes" id="UP000192578"/>
    </source>
</evidence>
<comment type="subcellular location">
    <subcellularLocation>
        <location evidence="1">Secreted</location>
    </subcellularLocation>
</comment>
<dbReference type="Pfam" id="PF10591">
    <property type="entry name" value="SPARC_Ca_bdg"/>
    <property type="match status" value="1"/>
</dbReference>
<gene>
    <name evidence="11" type="ORF">BV898_01375</name>
</gene>
<sequence length="382" mass="42953">MIYFLAIGTCNYRSDKYWAILIGLPYRFTDLLTMVTSLAWSVLCMVLVISLACIDARKTTKASVDGEEDTDIAINGVPNGNSEAGIAERVVAVKNPATGEIELKEEKMLVNVQTGQADDEEAADEIDDSKNDDPSAAYTKINPCASSPCEEGMECNIDENGQPICSCIKTCPSDSPFKVCSSFNETFDSECHMYQQRCLCQRELAGCSNPKNKDMQLEYLRECRELPLCTPDEMADFPRRMGDWLFQIMKELAKRDELAPQYRKYEKRSEGNYQPGQPLPHPILWKFCDLDRVPNDRHISRKELMPVRAPLIPMEHCIASFLDDCDSDNDHKLTLAEWGKCLKLEEAEIEDICSHTMKQSGGSKRPRSAGDQTAPSELDAEE</sequence>
<dbReference type="GO" id="GO:0005518">
    <property type="term" value="F:collagen binding"/>
    <property type="evidence" value="ECO:0007669"/>
    <property type="project" value="TreeGrafter"/>
</dbReference>
<dbReference type="AlphaFoldDB" id="A0A1W0XB99"/>
<keyword evidence="4" id="KW-0106">Calcium</keyword>
<evidence type="ECO:0000313" key="11">
    <source>
        <dbReference type="EMBL" id="OQV24785.1"/>
    </source>
</evidence>
<feature type="region of interest" description="Disordered" evidence="7">
    <location>
        <begin position="115"/>
        <end position="134"/>
    </location>
</feature>
<dbReference type="InterPro" id="IPR002350">
    <property type="entry name" value="Kazal_dom"/>
</dbReference>
<keyword evidence="8" id="KW-0812">Transmembrane</keyword>
<dbReference type="InterPro" id="IPR018247">
    <property type="entry name" value="EF_Hand_1_Ca_BS"/>
</dbReference>
<accession>A0A1W0XB99</accession>
<dbReference type="SUPFAM" id="SSF100895">
    <property type="entry name" value="Kazal-type serine protease inhibitors"/>
    <property type="match status" value="1"/>
</dbReference>
<keyword evidence="8" id="KW-1133">Transmembrane helix</keyword>
<feature type="domain" description="Kazal-like" evidence="9">
    <location>
        <begin position="166"/>
        <end position="205"/>
    </location>
</feature>
<comment type="caution">
    <text evidence="11">The sequence shown here is derived from an EMBL/GenBank/DDBJ whole genome shotgun (WGS) entry which is preliminary data.</text>
</comment>
<dbReference type="InterPro" id="IPR036058">
    <property type="entry name" value="Kazal_dom_sf"/>
</dbReference>
<keyword evidence="8" id="KW-0472">Membrane</keyword>
<dbReference type="GO" id="GO:0005509">
    <property type="term" value="F:calcium ion binding"/>
    <property type="evidence" value="ECO:0007669"/>
    <property type="project" value="InterPro"/>
</dbReference>
<evidence type="ECO:0000256" key="1">
    <source>
        <dbReference type="ARBA" id="ARBA00004613"/>
    </source>
</evidence>
<evidence type="ECO:0000256" key="8">
    <source>
        <dbReference type="SAM" id="Phobius"/>
    </source>
</evidence>
<dbReference type="Pfam" id="PF07648">
    <property type="entry name" value="Kazal_2"/>
    <property type="match status" value="1"/>
</dbReference>
<proteinExistence type="predicted"/>
<organism evidence="11 12">
    <name type="scientific">Hypsibius exemplaris</name>
    <name type="common">Freshwater tardigrade</name>
    <dbReference type="NCBI Taxonomy" id="2072580"/>
    <lineage>
        <taxon>Eukaryota</taxon>
        <taxon>Metazoa</taxon>
        <taxon>Ecdysozoa</taxon>
        <taxon>Tardigrada</taxon>
        <taxon>Eutardigrada</taxon>
        <taxon>Parachela</taxon>
        <taxon>Hypsibioidea</taxon>
        <taxon>Hypsibiidae</taxon>
        <taxon>Hypsibius</taxon>
    </lineage>
</organism>
<dbReference type="Proteomes" id="UP000192578">
    <property type="component" value="Unassembled WGS sequence"/>
</dbReference>
<keyword evidence="12" id="KW-1185">Reference proteome</keyword>
<keyword evidence="6" id="KW-0325">Glycoprotein</keyword>
<evidence type="ECO:0000256" key="7">
    <source>
        <dbReference type="SAM" id="MobiDB-lite"/>
    </source>
</evidence>
<evidence type="ECO:0000256" key="4">
    <source>
        <dbReference type="ARBA" id="ARBA00022837"/>
    </source>
</evidence>
<evidence type="ECO:0000256" key="6">
    <source>
        <dbReference type="ARBA" id="ARBA00023180"/>
    </source>
</evidence>
<dbReference type="EMBL" id="MTYJ01000005">
    <property type="protein sequence ID" value="OQV24785.1"/>
    <property type="molecule type" value="Genomic_DNA"/>
</dbReference>
<dbReference type="InterPro" id="IPR019577">
    <property type="entry name" value="SPARC/Testican_Ca-bd-dom"/>
</dbReference>
<keyword evidence="2" id="KW-0964">Secreted</keyword>
<feature type="compositionally biased region" description="Acidic residues" evidence="7">
    <location>
        <begin position="117"/>
        <end position="127"/>
    </location>
</feature>
<feature type="region of interest" description="Disordered" evidence="7">
    <location>
        <begin position="355"/>
        <end position="382"/>
    </location>
</feature>
<dbReference type="GO" id="GO:0050840">
    <property type="term" value="F:extracellular matrix binding"/>
    <property type="evidence" value="ECO:0007669"/>
    <property type="project" value="TreeGrafter"/>
</dbReference>
<feature type="domain" description="SPARC/Testican calcium-binding" evidence="10">
    <location>
        <begin position="228"/>
        <end position="341"/>
    </location>
</feature>
<evidence type="ECO:0000259" key="9">
    <source>
        <dbReference type="Pfam" id="PF07648"/>
    </source>
</evidence>
<dbReference type="PROSITE" id="PS00018">
    <property type="entry name" value="EF_HAND_1"/>
    <property type="match status" value="1"/>
</dbReference>
<dbReference type="InterPro" id="IPR001999">
    <property type="entry name" value="Osteonectin_CS"/>
</dbReference>
<protein>
    <submittedName>
        <fullName evidence="11">SPARC protein</fullName>
    </submittedName>
</protein>
<dbReference type="OrthoDB" id="9972865at2759"/>
<dbReference type="SUPFAM" id="SSF47473">
    <property type="entry name" value="EF-hand"/>
    <property type="match status" value="1"/>
</dbReference>
<evidence type="ECO:0000256" key="3">
    <source>
        <dbReference type="ARBA" id="ARBA00022729"/>
    </source>
</evidence>